<dbReference type="EMBL" id="OIVN01001469">
    <property type="protein sequence ID" value="SPC94307.1"/>
    <property type="molecule type" value="Genomic_DNA"/>
</dbReference>
<protein>
    <recommendedName>
        <fullName evidence="3">Retrotransposon gag protein</fullName>
    </recommendedName>
</protein>
<dbReference type="AlphaFoldDB" id="A0A2N9FUH3"/>
<dbReference type="PANTHER" id="PTHR33437">
    <property type="entry name" value="OS06G0361200 PROTEIN"/>
    <property type="match status" value="1"/>
</dbReference>
<feature type="compositionally biased region" description="Polar residues" evidence="1">
    <location>
        <begin position="52"/>
        <end position="62"/>
    </location>
</feature>
<gene>
    <name evidence="2" type="ORF">FSB_LOCUS22189</name>
</gene>
<reference evidence="2" key="1">
    <citation type="submission" date="2018-02" db="EMBL/GenBank/DDBJ databases">
        <authorList>
            <person name="Cohen D.B."/>
            <person name="Kent A.D."/>
        </authorList>
    </citation>
    <scope>NUCLEOTIDE SEQUENCE</scope>
</reference>
<feature type="compositionally biased region" description="Polar residues" evidence="1">
    <location>
        <begin position="124"/>
        <end position="133"/>
    </location>
</feature>
<evidence type="ECO:0000256" key="1">
    <source>
        <dbReference type="SAM" id="MobiDB-lite"/>
    </source>
</evidence>
<feature type="region of interest" description="Disordered" evidence="1">
    <location>
        <begin position="42"/>
        <end position="93"/>
    </location>
</feature>
<sequence length="321" mass="35346">MGLPTAQRTVGEASTKNLTKAQPQPKTVISLDILGVGRHTSKCVGDTPLISEDSTARGNSSYFAPDAESSIDSQSGSSPGSPRKATSSTFSEDSSRVIAMPVMMTETAMIATLMNKLEVHNHGESSNGPIHQRTPQDGHKRVEDQHTNSTSIASLSVQQLHDMITNIIRAQYGDAPQREEGRKESMAIAAKPVGIFAKEKKEKRTKGPSQERERCRLTLKEMEEKTYPFPNSDVPGMLEDLLEKEVIKLPKCKRPEEMGRTNDPKYCKYHRVVSHTVEKCFVLKDLILRLAKEGKILLDLDEAVGSNHATFTFGSPSPTKT</sequence>
<accession>A0A2N9FUH3</accession>
<feature type="compositionally biased region" description="Basic and acidic residues" evidence="1">
    <location>
        <begin position="134"/>
        <end position="146"/>
    </location>
</feature>
<feature type="region of interest" description="Disordered" evidence="1">
    <location>
        <begin position="1"/>
        <end position="24"/>
    </location>
</feature>
<proteinExistence type="predicted"/>
<dbReference type="PANTHER" id="PTHR33437:SF2">
    <property type="entry name" value="OS06G0361200 PROTEIN"/>
    <property type="match status" value="1"/>
</dbReference>
<feature type="region of interest" description="Disordered" evidence="1">
    <location>
        <begin position="120"/>
        <end position="151"/>
    </location>
</feature>
<evidence type="ECO:0008006" key="3">
    <source>
        <dbReference type="Google" id="ProtNLM"/>
    </source>
</evidence>
<name>A0A2N9FUH3_FAGSY</name>
<evidence type="ECO:0000313" key="2">
    <source>
        <dbReference type="EMBL" id="SPC94307.1"/>
    </source>
</evidence>
<organism evidence="2">
    <name type="scientific">Fagus sylvatica</name>
    <name type="common">Beechnut</name>
    <dbReference type="NCBI Taxonomy" id="28930"/>
    <lineage>
        <taxon>Eukaryota</taxon>
        <taxon>Viridiplantae</taxon>
        <taxon>Streptophyta</taxon>
        <taxon>Embryophyta</taxon>
        <taxon>Tracheophyta</taxon>
        <taxon>Spermatophyta</taxon>
        <taxon>Magnoliopsida</taxon>
        <taxon>eudicotyledons</taxon>
        <taxon>Gunneridae</taxon>
        <taxon>Pentapetalae</taxon>
        <taxon>rosids</taxon>
        <taxon>fabids</taxon>
        <taxon>Fagales</taxon>
        <taxon>Fagaceae</taxon>
        <taxon>Fagus</taxon>
    </lineage>
</organism>
<feature type="compositionally biased region" description="Low complexity" evidence="1">
    <location>
        <begin position="70"/>
        <end position="82"/>
    </location>
</feature>